<sequence length="316" mass="36409">MSMSTATTVPDTQGVPFPANRLLPCEFVGYHHCDEYFDPDDVEGWIEHIVTEHLDNHLPKKVICWYCDNFVFDYKATGDRRYNFECRMWHIRGHIVEEGLTVHHMRPDHYLNAHLNDHRLIPENTYQLVRRRAELPQPGWIYSHDALPPELEEKRSRDQRQYAPSPRDEERKHRKEHRHRSGKGWIDGRGRLSLNLVRLLGRADACRLLVASKVGMEIALSHARGRHSRPSPEPHINRNDVSSGEVVTSNVEQAVFGQSVGPIVGPKRDEMDASLVLLEIISLSSPAFLFRGCRRLYVFSPVDFSWVGVVFLLVAV</sequence>
<proteinExistence type="predicted"/>
<dbReference type="EMBL" id="JAPDGR010000875">
    <property type="protein sequence ID" value="KAJ2986913.1"/>
    <property type="molecule type" value="Genomic_DNA"/>
</dbReference>
<keyword evidence="2" id="KW-1185">Reference proteome</keyword>
<gene>
    <name evidence="1" type="ORF">NUW58_g4806</name>
</gene>
<organism evidence="1 2">
    <name type="scientific">Xylaria curta</name>
    <dbReference type="NCBI Taxonomy" id="42375"/>
    <lineage>
        <taxon>Eukaryota</taxon>
        <taxon>Fungi</taxon>
        <taxon>Dikarya</taxon>
        <taxon>Ascomycota</taxon>
        <taxon>Pezizomycotina</taxon>
        <taxon>Sordariomycetes</taxon>
        <taxon>Xylariomycetidae</taxon>
        <taxon>Xylariales</taxon>
        <taxon>Xylariaceae</taxon>
        <taxon>Xylaria</taxon>
    </lineage>
</organism>
<evidence type="ECO:0000313" key="2">
    <source>
        <dbReference type="Proteomes" id="UP001143856"/>
    </source>
</evidence>
<name>A0ACC1P635_9PEZI</name>
<comment type="caution">
    <text evidence="1">The sequence shown here is derived from an EMBL/GenBank/DDBJ whole genome shotgun (WGS) entry which is preliminary data.</text>
</comment>
<protein>
    <submittedName>
        <fullName evidence="1">Uncharacterized protein</fullName>
    </submittedName>
</protein>
<reference evidence="1" key="1">
    <citation type="submission" date="2022-10" db="EMBL/GenBank/DDBJ databases">
        <title>Genome Sequence of Xylaria curta.</title>
        <authorList>
            <person name="Buettner E."/>
        </authorList>
    </citation>
    <scope>NUCLEOTIDE SEQUENCE</scope>
    <source>
        <strain evidence="1">Babe10</strain>
    </source>
</reference>
<dbReference type="Proteomes" id="UP001143856">
    <property type="component" value="Unassembled WGS sequence"/>
</dbReference>
<evidence type="ECO:0000313" key="1">
    <source>
        <dbReference type="EMBL" id="KAJ2986913.1"/>
    </source>
</evidence>
<accession>A0ACC1P635</accession>